<dbReference type="GO" id="GO:0051287">
    <property type="term" value="F:NAD binding"/>
    <property type="evidence" value="ECO:0007669"/>
    <property type="project" value="InterPro"/>
</dbReference>
<sequence length="454" mass="48218">MRITVIGLGYLGVTHAACMAELGFEVLGLDSDAERVAMLSAGSLPFYEPGLSELVSTHTATGRLRFTTSYADIAEFGAAASDGVVHFLCVGTPQQAHSEDADLSSLFSAVERLTPHLVGRCVVVGKSTVPVGTAADVVELLAAHAPAGADPELIWNPEFLREGNAVRDTLRPDRIVFGVRERPGREPESEGLRLLRRVYAEVIAAGVPVVVTDYATAELVKVSANAFLSTKISFLNAVAEVCEVTGADVKQLAEALAHDRRIGGGYLSPGIGFGGGCLPKDLRAFAATAEKLGLESLGFLRSIDAINLATRRRAVSLTVEACGGDVADKRIAVWGAAFKPDSDDIRDSPALWIAAALHDVGATVVVYDPQAMDKARKAHPQLSYADSATDAAVGAHAIVHLTEWDEFRHVSPRALSEVVHARNIVDGRNVLDARDWCAHGWTYRALGRPVVSAT</sequence>
<dbReference type="UniPathway" id="UPA00038">
    <property type="reaction ID" value="UER00491"/>
</dbReference>
<dbReference type="GO" id="GO:0003979">
    <property type="term" value="F:UDP-glucose 6-dehydrogenase activity"/>
    <property type="evidence" value="ECO:0007669"/>
    <property type="project" value="UniProtKB-EC"/>
</dbReference>
<evidence type="ECO:0000256" key="10">
    <source>
        <dbReference type="PIRSR" id="PIRSR500134-3"/>
    </source>
</evidence>
<dbReference type="Gene3D" id="3.40.50.720">
    <property type="entry name" value="NAD(P)-binding Rossmann-like Domain"/>
    <property type="match status" value="2"/>
</dbReference>
<dbReference type="InterPro" id="IPR036291">
    <property type="entry name" value="NAD(P)-bd_dom_sf"/>
</dbReference>
<feature type="binding site" evidence="9">
    <location>
        <begin position="266"/>
        <end position="270"/>
    </location>
    <ligand>
        <name>substrate</name>
    </ligand>
</feature>
<dbReference type="OrthoDB" id="5193947at2"/>
<feature type="binding site" evidence="10">
    <location>
        <position position="162"/>
    </location>
    <ligand>
        <name>NAD(+)</name>
        <dbReference type="ChEBI" id="CHEBI:57540"/>
    </ligand>
</feature>
<evidence type="ECO:0000313" key="12">
    <source>
        <dbReference type="EMBL" id="EIE97825.1"/>
    </source>
</evidence>
<keyword evidence="4 7" id="KW-0560">Oxidoreductase</keyword>
<dbReference type="Pfam" id="PF00984">
    <property type="entry name" value="UDPG_MGDP_dh"/>
    <property type="match status" value="1"/>
</dbReference>
<dbReference type="Proteomes" id="UP000005087">
    <property type="component" value="Chromosome"/>
</dbReference>
<comment type="catalytic activity">
    <reaction evidence="6 7">
        <text>UDP-alpha-D-glucose + 2 NAD(+) + H2O = UDP-alpha-D-glucuronate + 2 NADH + 3 H(+)</text>
        <dbReference type="Rhea" id="RHEA:23596"/>
        <dbReference type="ChEBI" id="CHEBI:15377"/>
        <dbReference type="ChEBI" id="CHEBI:15378"/>
        <dbReference type="ChEBI" id="CHEBI:57540"/>
        <dbReference type="ChEBI" id="CHEBI:57945"/>
        <dbReference type="ChEBI" id="CHEBI:58052"/>
        <dbReference type="ChEBI" id="CHEBI:58885"/>
        <dbReference type="EC" id="1.1.1.22"/>
    </reaction>
</comment>
<dbReference type="HOGENOM" id="CLU_023810_1_2_11"/>
<dbReference type="SUPFAM" id="SSF52413">
    <property type="entry name" value="UDP-glucose/GDP-mannose dehydrogenase C-terminal domain"/>
    <property type="match status" value="1"/>
</dbReference>
<dbReference type="InterPro" id="IPR014027">
    <property type="entry name" value="UDP-Glc/GDP-Man_DH_C"/>
</dbReference>
<evidence type="ECO:0000256" key="5">
    <source>
        <dbReference type="ARBA" id="ARBA00023027"/>
    </source>
</evidence>
<dbReference type="InterPro" id="IPR036220">
    <property type="entry name" value="UDP-Glc/GDP-Man_DH_C_sf"/>
</dbReference>
<dbReference type="SUPFAM" id="SSF51735">
    <property type="entry name" value="NAD(P)-binding Rossmann-fold domains"/>
    <property type="match status" value="1"/>
</dbReference>
<dbReference type="GO" id="GO:0006065">
    <property type="term" value="P:UDP-glucuronate biosynthetic process"/>
    <property type="evidence" value="ECO:0007669"/>
    <property type="project" value="UniProtKB-UniPathway"/>
</dbReference>
<feature type="binding site" evidence="10">
    <location>
        <position position="92"/>
    </location>
    <ligand>
        <name>NAD(+)</name>
        <dbReference type="ChEBI" id="CHEBI:57540"/>
    </ligand>
</feature>
<name>I1CYQ1_9PSEU</name>
<dbReference type="EC" id="1.1.1.22" evidence="3 7"/>
<dbReference type="InterPro" id="IPR017476">
    <property type="entry name" value="UDP-Glc/GDP-Man"/>
</dbReference>
<dbReference type="InterPro" id="IPR014026">
    <property type="entry name" value="UDP-Glc/GDP-Man_DH_dimer"/>
</dbReference>
<dbReference type="AlphaFoldDB" id="I1CYQ1"/>
<dbReference type="EMBL" id="CM001484">
    <property type="protein sequence ID" value="EIE97825.1"/>
    <property type="molecule type" value="Genomic_DNA"/>
</dbReference>
<organism evidence="12 13">
    <name type="scientific">Saccharomonospora glauca K62</name>
    <dbReference type="NCBI Taxonomy" id="928724"/>
    <lineage>
        <taxon>Bacteria</taxon>
        <taxon>Bacillati</taxon>
        <taxon>Actinomycetota</taxon>
        <taxon>Actinomycetes</taxon>
        <taxon>Pseudonocardiales</taxon>
        <taxon>Pseudonocardiaceae</taxon>
        <taxon>Saccharomonospora</taxon>
    </lineage>
</organism>
<dbReference type="InterPro" id="IPR001732">
    <property type="entry name" value="UDP-Glc/GDP-Man_DH_N"/>
</dbReference>
<accession>I1CYQ1</accession>
<dbReference type="GO" id="GO:0000271">
    <property type="term" value="P:polysaccharide biosynthetic process"/>
    <property type="evidence" value="ECO:0007669"/>
    <property type="project" value="InterPro"/>
</dbReference>
<evidence type="ECO:0000256" key="9">
    <source>
        <dbReference type="PIRSR" id="PIRSR500134-2"/>
    </source>
</evidence>
<dbReference type="Gene3D" id="1.20.5.100">
    <property type="entry name" value="Cytochrome c1, transmembrane anchor, C-terminal"/>
    <property type="match status" value="1"/>
</dbReference>
<reference evidence="13" key="2">
    <citation type="submission" date="2012-01" db="EMBL/GenBank/DDBJ databases">
        <title>Noncontiguous Finished sequence of chromosome of Saccharomonospora glauca K62.</title>
        <authorList>
            <consortium name="US DOE Joint Genome Institute"/>
            <person name="Lucas S."/>
            <person name="Han J."/>
            <person name="Lapidus A."/>
            <person name="Cheng J.-F."/>
            <person name="Goodwin L."/>
            <person name="Pitluck S."/>
            <person name="Peters L."/>
            <person name="Mikhailova N."/>
            <person name="Held B."/>
            <person name="Detter J.C."/>
            <person name="Han C."/>
            <person name="Tapia R."/>
            <person name="Land M."/>
            <person name="Hauser L."/>
            <person name="Kyrpides N."/>
            <person name="Ivanova N."/>
            <person name="Pagani I."/>
            <person name="Brambilla E.-M."/>
            <person name="Klenk H.-P."/>
            <person name="Woyke T."/>
        </authorList>
    </citation>
    <scope>NUCLEOTIDE SEQUENCE [LARGE SCALE GENOMIC DNA]</scope>
    <source>
        <strain evidence="13">K62</strain>
    </source>
</reference>
<feature type="binding site" evidence="10">
    <location>
        <position position="35"/>
    </location>
    <ligand>
        <name>NAD(+)</name>
        <dbReference type="ChEBI" id="CHEBI:57540"/>
    </ligand>
</feature>
<dbReference type="PIRSF" id="PIRSF000124">
    <property type="entry name" value="UDPglc_GDPman_dh"/>
    <property type="match status" value="1"/>
</dbReference>
<feature type="domain" description="UDP-glucose/GDP-mannose dehydrogenase C-terminal" evidence="11">
    <location>
        <begin position="332"/>
        <end position="433"/>
    </location>
</feature>
<dbReference type="Pfam" id="PF03721">
    <property type="entry name" value="UDPG_MGDP_dh_N"/>
    <property type="match status" value="1"/>
</dbReference>
<feature type="binding site" evidence="10">
    <location>
        <position position="30"/>
    </location>
    <ligand>
        <name>NAD(+)</name>
        <dbReference type="ChEBI" id="CHEBI:57540"/>
    </ligand>
</feature>
<evidence type="ECO:0000256" key="7">
    <source>
        <dbReference type="PIRNR" id="PIRNR000124"/>
    </source>
</evidence>
<protein>
    <recommendedName>
        <fullName evidence="3 7">UDP-glucose 6-dehydrogenase</fullName>
        <ecNumber evidence="3 7">1.1.1.22</ecNumber>
    </recommendedName>
</protein>
<evidence type="ECO:0000256" key="6">
    <source>
        <dbReference type="ARBA" id="ARBA00047473"/>
    </source>
</evidence>
<comment type="similarity">
    <text evidence="2 7">Belongs to the UDP-glucose/GDP-mannose dehydrogenase family.</text>
</comment>
<dbReference type="InterPro" id="IPR028357">
    <property type="entry name" value="UDPglc_DH_bac"/>
</dbReference>
<dbReference type="SMART" id="SM00984">
    <property type="entry name" value="UDPG_MGDP_dh_C"/>
    <property type="match status" value="1"/>
</dbReference>
<gene>
    <name evidence="12" type="ORF">SacglDRAFT_00887</name>
</gene>
<dbReference type="PIRSF" id="PIRSF500134">
    <property type="entry name" value="UDPglc_DH_bac"/>
    <property type="match status" value="1"/>
</dbReference>
<evidence type="ECO:0000259" key="11">
    <source>
        <dbReference type="SMART" id="SM00984"/>
    </source>
</evidence>
<dbReference type="InterPro" id="IPR008927">
    <property type="entry name" value="6-PGluconate_DH-like_C_sf"/>
</dbReference>
<evidence type="ECO:0000313" key="13">
    <source>
        <dbReference type="Proteomes" id="UP000005087"/>
    </source>
</evidence>
<dbReference type="PANTHER" id="PTHR43750">
    <property type="entry name" value="UDP-GLUCOSE 6-DEHYDROGENASE TUAD"/>
    <property type="match status" value="1"/>
</dbReference>
<proteinExistence type="inferred from homology"/>
<comment type="pathway">
    <text evidence="1">Nucleotide-sugar biosynthesis; UDP-alpha-D-glucuronate biosynthesis; UDP-alpha-D-glucuronate from UDP-alpha-D-glucose: step 1/1.</text>
</comment>
<keyword evidence="13" id="KW-1185">Reference proteome</keyword>
<dbReference type="STRING" id="928724.SacglDRAFT_00887"/>
<evidence type="ECO:0000256" key="8">
    <source>
        <dbReference type="PIRSR" id="PIRSR500134-1"/>
    </source>
</evidence>
<feature type="binding site" evidence="9">
    <location>
        <begin position="159"/>
        <end position="162"/>
    </location>
    <ligand>
        <name>substrate</name>
    </ligand>
</feature>
<dbReference type="RefSeq" id="WP_005462016.1">
    <property type="nucleotide sequence ID" value="NZ_CM001484.1"/>
</dbReference>
<dbReference type="SUPFAM" id="SSF48179">
    <property type="entry name" value="6-phosphogluconate dehydrogenase C-terminal domain-like"/>
    <property type="match status" value="1"/>
</dbReference>
<reference evidence="12 13" key="1">
    <citation type="submission" date="2011-09" db="EMBL/GenBank/DDBJ databases">
        <authorList>
            <consortium name="US DOE Joint Genome Institute (JGI-PGF)"/>
            <person name="Lucas S."/>
            <person name="Han J."/>
            <person name="Lapidus A."/>
            <person name="Cheng J.-F."/>
            <person name="Goodwin L."/>
            <person name="Pitluck S."/>
            <person name="Peters L."/>
            <person name="Land M.L."/>
            <person name="Hauser L."/>
            <person name="Brambilla E."/>
            <person name="Klenk H.-P."/>
            <person name="Woyke T.J."/>
        </authorList>
    </citation>
    <scope>NUCLEOTIDE SEQUENCE [LARGE SCALE GENOMIC DNA]</scope>
    <source>
        <strain evidence="12 13">K62</strain>
    </source>
</reference>
<dbReference type="PANTHER" id="PTHR43750:SF3">
    <property type="entry name" value="UDP-GLUCOSE 6-DEHYDROGENASE TUAD"/>
    <property type="match status" value="1"/>
</dbReference>
<evidence type="ECO:0000256" key="2">
    <source>
        <dbReference type="ARBA" id="ARBA00006601"/>
    </source>
</evidence>
<feature type="binding site" evidence="9">
    <location>
        <position position="221"/>
    </location>
    <ligand>
        <name>substrate</name>
    </ligand>
</feature>
<feature type="binding site" evidence="9">
    <location>
        <position position="339"/>
    </location>
    <ligand>
        <name>substrate</name>
    </ligand>
</feature>
<dbReference type="Pfam" id="PF03720">
    <property type="entry name" value="UDPG_MGDP_dh_C"/>
    <property type="match status" value="1"/>
</dbReference>
<dbReference type="eggNOG" id="COG1004">
    <property type="taxonomic scope" value="Bacteria"/>
</dbReference>
<feature type="binding site" evidence="10">
    <location>
        <position position="128"/>
    </location>
    <ligand>
        <name>NAD(+)</name>
        <dbReference type="ChEBI" id="CHEBI:57540"/>
    </ligand>
</feature>
<evidence type="ECO:0000256" key="1">
    <source>
        <dbReference type="ARBA" id="ARBA00004701"/>
    </source>
</evidence>
<feature type="binding site" evidence="10">
    <location>
        <position position="346"/>
    </location>
    <ligand>
        <name>NAD(+)</name>
        <dbReference type="ChEBI" id="CHEBI:57540"/>
    </ligand>
</feature>
<feature type="binding site" evidence="9">
    <location>
        <position position="274"/>
    </location>
    <ligand>
        <name>substrate</name>
    </ligand>
</feature>
<evidence type="ECO:0000256" key="4">
    <source>
        <dbReference type="ARBA" id="ARBA00023002"/>
    </source>
</evidence>
<feature type="binding site" evidence="10">
    <location>
        <position position="280"/>
    </location>
    <ligand>
        <name>NAD(+)</name>
        <dbReference type="ChEBI" id="CHEBI:57540"/>
    </ligand>
</feature>
<feature type="active site" description="Nucleophile" evidence="8">
    <location>
        <position position="277"/>
    </location>
</feature>
<keyword evidence="5 7" id="KW-0520">NAD</keyword>
<dbReference type="NCBIfam" id="TIGR03026">
    <property type="entry name" value="NDP-sugDHase"/>
    <property type="match status" value="1"/>
</dbReference>
<evidence type="ECO:0000256" key="3">
    <source>
        <dbReference type="ARBA" id="ARBA00012954"/>
    </source>
</evidence>